<keyword evidence="8" id="KW-1185">Reference proteome</keyword>
<dbReference type="GO" id="GO:0030255">
    <property type="term" value="P:protein secretion by the type IV secretion system"/>
    <property type="evidence" value="ECO:0007669"/>
    <property type="project" value="InterPro"/>
</dbReference>
<evidence type="ECO:0000256" key="2">
    <source>
        <dbReference type="ARBA" id="ARBA00007802"/>
    </source>
</evidence>
<sequence length="309" mass="33170">MALETIFYNFATGMDEVLVAGMNDTINAGLAWAAAPLRTALALYVIGNALLMMYGKMDAGGFLHAVVRAMAVVAILKASNYNYYVRDLFFTDLPNAIAAAMNGPRASVDSSRQFDALWEAVAHAVAFINGQSMGMSGPILRAVVWFFAFLDLLAIGVCFFIWYVSRVFMAITLCIGPFLIILYLFRGAREYVNQWIGKLVGLIVLQIGTSILTRFVILQISDTLIALDRNTGTSVDEMIINFAGVTGIFFLAALMMFVLPLWLTIGNGASGVVTMVTGMAASVGSAAASSTVKGSAKLGQKLGQYTGSR</sequence>
<evidence type="ECO:0000256" key="1">
    <source>
        <dbReference type="ARBA" id="ARBA00004141"/>
    </source>
</evidence>
<dbReference type="EMBL" id="BJYZ01000036">
    <property type="protein sequence ID" value="GEO42158.1"/>
    <property type="molecule type" value="Genomic_DNA"/>
</dbReference>
<evidence type="ECO:0000256" key="3">
    <source>
        <dbReference type="ARBA" id="ARBA00022692"/>
    </source>
</evidence>
<dbReference type="Pfam" id="PF04610">
    <property type="entry name" value="TrbL"/>
    <property type="match status" value="1"/>
</dbReference>
<protein>
    <recommendedName>
        <fullName evidence="9">Conjugal transfer protein TrbL</fullName>
    </recommendedName>
</protein>
<dbReference type="RefSeq" id="WP_044435735.1">
    <property type="nucleotide sequence ID" value="NZ_BJYZ01000036.1"/>
</dbReference>
<reference evidence="7 8" key="1">
    <citation type="submission" date="2019-07" db="EMBL/GenBank/DDBJ databases">
        <title>Whole genome shotgun sequence of Skermanella aerolata NBRC 106429.</title>
        <authorList>
            <person name="Hosoyama A."/>
            <person name="Uohara A."/>
            <person name="Ohji S."/>
            <person name="Ichikawa N."/>
        </authorList>
    </citation>
    <scope>NUCLEOTIDE SEQUENCE [LARGE SCALE GENOMIC DNA]</scope>
    <source>
        <strain evidence="7 8">NBRC 106429</strain>
    </source>
</reference>
<dbReference type="GO" id="GO:0016020">
    <property type="term" value="C:membrane"/>
    <property type="evidence" value="ECO:0007669"/>
    <property type="project" value="UniProtKB-SubCell"/>
</dbReference>
<feature type="transmembrane region" description="Helical" evidence="6">
    <location>
        <begin position="238"/>
        <end position="263"/>
    </location>
</feature>
<evidence type="ECO:0000313" key="7">
    <source>
        <dbReference type="EMBL" id="GEO42158.1"/>
    </source>
</evidence>
<accession>A0A512E088</accession>
<dbReference type="Proteomes" id="UP000321523">
    <property type="component" value="Unassembled WGS sequence"/>
</dbReference>
<dbReference type="InterPro" id="IPR007688">
    <property type="entry name" value="Conjugal_tfr_TrbL/VirB6"/>
</dbReference>
<keyword evidence="4 6" id="KW-1133">Transmembrane helix</keyword>
<feature type="transmembrane region" description="Helical" evidence="6">
    <location>
        <begin position="142"/>
        <end position="162"/>
    </location>
</feature>
<feature type="transmembrane region" description="Helical" evidence="6">
    <location>
        <begin position="269"/>
        <end position="292"/>
    </location>
</feature>
<feature type="transmembrane region" description="Helical" evidence="6">
    <location>
        <begin position="30"/>
        <end position="53"/>
    </location>
</feature>
<organism evidence="7 8">
    <name type="scientific">Skermanella aerolata</name>
    <dbReference type="NCBI Taxonomy" id="393310"/>
    <lineage>
        <taxon>Bacteria</taxon>
        <taxon>Pseudomonadati</taxon>
        <taxon>Pseudomonadota</taxon>
        <taxon>Alphaproteobacteria</taxon>
        <taxon>Rhodospirillales</taxon>
        <taxon>Azospirillaceae</taxon>
        <taxon>Skermanella</taxon>
    </lineage>
</organism>
<evidence type="ECO:0000256" key="6">
    <source>
        <dbReference type="SAM" id="Phobius"/>
    </source>
</evidence>
<keyword evidence="5 6" id="KW-0472">Membrane</keyword>
<feature type="transmembrane region" description="Helical" evidence="6">
    <location>
        <begin position="197"/>
        <end position="217"/>
    </location>
</feature>
<evidence type="ECO:0000313" key="8">
    <source>
        <dbReference type="Proteomes" id="UP000321523"/>
    </source>
</evidence>
<keyword evidence="3 6" id="KW-0812">Transmembrane</keyword>
<comment type="subcellular location">
    <subcellularLocation>
        <location evidence="1">Membrane</location>
        <topology evidence="1">Multi-pass membrane protein</topology>
    </subcellularLocation>
</comment>
<evidence type="ECO:0008006" key="9">
    <source>
        <dbReference type="Google" id="ProtNLM"/>
    </source>
</evidence>
<comment type="similarity">
    <text evidence="2">Belongs to the TrbL/VirB6 family.</text>
</comment>
<comment type="caution">
    <text evidence="7">The sequence shown here is derived from an EMBL/GenBank/DDBJ whole genome shotgun (WGS) entry which is preliminary data.</text>
</comment>
<gene>
    <name evidence="7" type="ORF">SAE02_63060</name>
</gene>
<feature type="transmembrane region" description="Helical" evidence="6">
    <location>
        <begin position="167"/>
        <end position="185"/>
    </location>
</feature>
<proteinExistence type="inferred from homology"/>
<evidence type="ECO:0000256" key="4">
    <source>
        <dbReference type="ARBA" id="ARBA00022989"/>
    </source>
</evidence>
<dbReference type="AlphaFoldDB" id="A0A512E088"/>
<evidence type="ECO:0000256" key="5">
    <source>
        <dbReference type="ARBA" id="ARBA00023136"/>
    </source>
</evidence>
<name>A0A512E088_9PROT</name>